<gene>
    <name evidence="2" type="ORF">GALL_198630</name>
</gene>
<dbReference type="AlphaFoldDB" id="A0A1J5S8L3"/>
<dbReference type="Gene3D" id="1.25.40.10">
    <property type="entry name" value="Tetratricopeptide repeat domain"/>
    <property type="match status" value="1"/>
</dbReference>
<accession>A0A1J5S8L3</accession>
<protein>
    <submittedName>
        <fullName evidence="2">Uncharacterized protein</fullName>
    </submittedName>
</protein>
<reference evidence="2" key="1">
    <citation type="submission" date="2016-10" db="EMBL/GenBank/DDBJ databases">
        <title>Sequence of Gallionella enrichment culture.</title>
        <authorList>
            <person name="Poehlein A."/>
            <person name="Muehling M."/>
            <person name="Daniel R."/>
        </authorList>
    </citation>
    <scope>NUCLEOTIDE SEQUENCE</scope>
</reference>
<name>A0A1J5S8L3_9ZZZZ</name>
<comment type="caution">
    <text evidence="2">The sequence shown here is derived from an EMBL/GenBank/DDBJ whole genome shotgun (WGS) entry which is preliminary data.</text>
</comment>
<dbReference type="InterPro" id="IPR011990">
    <property type="entry name" value="TPR-like_helical_dom_sf"/>
</dbReference>
<proteinExistence type="predicted"/>
<organism evidence="2">
    <name type="scientific">mine drainage metagenome</name>
    <dbReference type="NCBI Taxonomy" id="410659"/>
    <lineage>
        <taxon>unclassified sequences</taxon>
        <taxon>metagenomes</taxon>
        <taxon>ecological metagenomes</taxon>
    </lineage>
</organism>
<dbReference type="EMBL" id="MLJW01000123">
    <property type="protein sequence ID" value="OIQ98099.1"/>
    <property type="molecule type" value="Genomic_DNA"/>
</dbReference>
<dbReference type="SUPFAM" id="SSF48452">
    <property type="entry name" value="TPR-like"/>
    <property type="match status" value="1"/>
</dbReference>
<evidence type="ECO:0000313" key="2">
    <source>
        <dbReference type="EMBL" id="OIQ98099.1"/>
    </source>
</evidence>
<evidence type="ECO:0000256" key="1">
    <source>
        <dbReference type="SAM" id="MobiDB-lite"/>
    </source>
</evidence>
<feature type="region of interest" description="Disordered" evidence="1">
    <location>
        <begin position="261"/>
        <end position="281"/>
    </location>
</feature>
<sequence>MKLAMKLLALLFGILILVNVANAESPRVQFNRTVELLQKTPDDDALRAQIIKLARELKPTPALPDEAVRRMSRGTEAFKEAKSTADYQDAVKEFRQAALAAPWSVNAYFNLGLAQDKAGDFDGSLRSLKLAQLASPNSKDIKDLYYKVEYQRDKAAEQSIIAAKQRAEQEAALQRQKEAESWPLARFKGVWALTVNPNIVFFSVGDVTPTGAKVIRQDQDEEIVAEAGNELQMRDVRGYIVNYTTFILSGENTGHYYFSQTSNGERSPMMDNDGELIRTSR</sequence>